<evidence type="ECO:0000256" key="1">
    <source>
        <dbReference type="ARBA" id="ARBA00023015"/>
    </source>
</evidence>
<dbReference type="SMART" id="SM00342">
    <property type="entry name" value="HTH_ARAC"/>
    <property type="match status" value="1"/>
</dbReference>
<dbReference type="Gene3D" id="1.10.10.60">
    <property type="entry name" value="Homeodomain-like"/>
    <property type="match status" value="1"/>
</dbReference>
<dbReference type="SUPFAM" id="SSF46689">
    <property type="entry name" value="Homeodomain-like"/>
    <property type="match status" value="2"/>
</dbReference>
<dbReference type="EMBL" id="BOQL01000057">
    <property type="protein sequence ID" value="GIM75548.1"/>
    <property type="molecule type" value="Genomic_DNA"/>
</dbReference>
<evidence type="ECO:0000313" key="4">
    <source>
        <dbReference type="EMBL" id="GIM75548.1"/>
    </source>
</evidence>
<reference evidence="4" key="1">
    <citation type="submission" date="2021-03" db="EMBL/GenBank/DDBJ databases">
        <title>Whole genome shotgun sequence of Actinoplanes auranticolor NBRC 12245.</title>
        <authorList>
            <person name="Komaki H."/>
            <person name="Tamura T."/>
        </authorList>
    </citation>
    <scope>NUCLEOTIDE SEQUENCE</scope>
    <source>
        <strain evidence="4">NBRC 12245</strain>
    </source>
</reference>
<name>A0A919SR53_9ACTN</name>
<dbReference type="Gene3D" id="3.40.50.880">
    <property type="match status" value="1"/>
</dbReference>
<evidence type="ECO:0000313" key="5">
    <source>
        <dbReference type="Proteomes" id="UP000681340"/>
    </source>
</evidence>
<dbReference type="GO" id="GO:0003700">
    <property type="term" value="F:DNA-binding transcription factor activity"/>
    <property type="evidence" value="ECO:0007669"/>
    <property type="project" value="InterPro"/>
</dbReference>
<dbReference type="Proteomes" id="UP000681340">
    <property type="component" value="Unassembled WGS sequence"/>
</dbReference>
<dbReference type="InterPro" id="IPR009057">
    <property type="entry name" value="Homeodomain-like_sf"/>
</dbReference>
<evidence type="ECO:0000256" key="2">
    <source>
        <dbReference type="ARBA" id="ARBA00023163"/>
    </source>
</evidence>
<dbReference type="PROSITE" id="PS01124">
    <property type="entry name" value="HTH_ARAC_FAMILY_2"/>
    <property type="match status" value="1"/>
</dbReference>
<accession>A0A919SR53</accession>
<sequence length="327" mass="34701">MRKNRAMVHSVAMLALDGVVGFDLGVPPQVFGAARDAGNGFLYSVTTCGDGPGPVRPERGGFLVVPDHDLSPLATADTVLVPGVSGGTTMTDGKVSPAVTEALRAAHARGARIISICTGASVLAAAGLLDGRTAASHWAWAKRLTRLYPQVHWDFDVLFVDDGDVLTSAGVAAGVDLCLHVIRQDHGSLVANQAARRCVVAPWRDGGQAQYIEQPVPAVAGSGTEPARAWALSRLAEQVSLEDLAGHARMSVRTFTRRFRDETGLSPLQWLLQQRVAHARLLLESTDLSVDVVARRAGLGSATALRQHLRATIGVAPSAYRRAFRQT</sequence>
<dbReference type="PANTHER" id="PTHR43130:SF3">
    <property type="entry name" value="HTH-TYPE TRANSCRIPTIONAL REGULATOR RV1931C"/>
    <property type="match status" value="1"/>
</dbReference>
<proteinExistence type="predicted"/>
<protein>
    <submittedName>
        <fullName evidence="4">AraC family transcriptional regulator</fullName>
    </submittedName>
</protein>
<dbReference type="AlphaFoldDB" id="A0A919SR53"/>
<gene>
    <name evidence="4" type="ORF">Aau02nite_66480</name>
</gene>
<dbReference type="PANTHER" id="PTHR43130">
    <property type="entry name" value="ARAC-FAMILY TRANSCRIPTIONAL REGULATOR"/>
    <property type="match status" value="1"/>
</dbReference>
<feature type="domain" description="HTH araC/xylS-type" evidence="3">
    <location>
        <begin position="225"/>
        <end position="323"/>
    </location>
</feature>
<keyword evidence="5" id="KW-1185">Reference proteome</keyword>
<organism evidence="4 5">
    <name type="scientific">Actinoplanes auranticolor</name>
    <dbReference type="NCBI Taxonomy" id="47988"/>
    <lineage>
        <taxon>Bacteria</taxon>
        <taxon>Bacillati</taxon>
        <taxon>Actinomycetota</taxon>
        <taxon>Actinomycetes</taxon>
        <taxon>Micromonosporales</taxon>
        <taxon>Micromonosporaceae</taxon>
        <taxon>Actinoplanes</taxon>
    </lineage>
</organism>
<dbReference type="InterPro" id="IPR029062">
    <property type="entry name" value="Class_I_gatase-like"/>
</dbReference>
<dbReference type="CDD" id="cd03137">
    <property type="entry name" value="GATase1_AraC_1"/>
    <property type="match status" value="1"/>
</dbReference>
<dbReference type="InterPro" id="IPR002818">
    <property type="entry name" value="DJ-1/PfpI"/>
</dbReference>
<evidence type="ECO:0000259" key="3">
    <source>
        <dbReference type="PROSITE" id="PS01124"/>
    </source>
</evidence>
<keyword evidence="1" id="KW-0805">Transcription regulation</keyword>
<comment type="caution">
    <text evidence="4">The sequence shown here is derived from an EMBL/GenBank/DDBJ whole genome shotgun (WGS) entry which is preliminary data.</text>
</comment>
<dbReference type="Pfam" id="PF12833">
    <property type="entry name" value="HTH_18"/>
    <property type="match status" value="1"/>
</dbReference>
<dbReference type="InterPro" id="IPR052158">
    <property type="entry name" value="INH-QAR"/>
</dbReference>
<dbReference type="Pfam" id="PF01965">
    <property type="entry name" value="DJ-1_PfpI"/>
    <property type="match status" value="1"/>
</dbReference>
<dbReference type="InterPro" id="IPR018060">
    <property type="entry name" value="HTH_AraC"/>
</dbReference>
<keyword evidence="2" id="KW-0804">Transcription</keyword>
<dbReference type="GO" id="GO:0043565">
    <property type="term" value="F:sequence-specific DNA binding"/>
    <property type="evidence" value="ECO:0007669"/>
    <property type="project" value="InterPro"/>
</dbReference>
<dbReference type="SUPFAM" id="SSF52317">
    <property type="entry name" value="Class I glutamine amidotransferase-like"/>
    <property type="match status" value="1"/>
</dbReference>